<dbReference type="FunFam" id="1.20.58.60:FF:000005">
    <property type="entry name" value="Actinin alpha 1"/>
    <property type="match status" value="1"/>
</dbReference>
<evidence type="ECO:0000313" key="2">
    <source>
        <dbReference type="Proteomes" id="UP000314982"/>
    </source>
</evidence>
<dbReference type="InterPro" id="IPR002017">
    <property type="entry name" value="Spectrin_repeat"/>
</dbReference>
<reference evidence="1" key="2">
    <citation type="submission" date="2025-08" db="UniProtKB">
        <authorList>
            <consortium name="Ensembl"/>
        </authorList>
    </citation>
    <scope>IDENTIFICATION</scope>
</reference>
<dbReference type="SUPFAM" id="SSF46966">
    <property type="entry name" value="Spectrin repeat"/>
    <property type="match status" value="1"/>
</dbReference>
<keyword evidence="2" id="KW-1185">Reference proteome</keyword>
<dbReference type="STRING" id="62062.ENSHHUP00000027516"/>
<dbReference type="AlphaFoldDB" id="A0A4W5LN12"/>
<accession>A0A4W5LN12</accession>
<dbReference type="Pfam" id="PF00435">
    <property type="entry name" value="Spectrin"/>
    <property type="match status" value="1"/>
</dbReference>
<organism evidence="1 2">
    <name type="scientific">Hucho hucho</name>
    <name type="common">huchen</name>
    <dbReference type="NCBI Taxonomy" id="62062"/>
    <lineage>
        <taxon>Eukaryota</taxon>
        <taxon>Metazoa</taxon>
        <taxon>Chordata</taxon>
        <taxon>Craniata</taxon>
        <taxon>Vertebrata</taxon>
        <taxon>Euteleostomi</taxon>
        <taxon>Actinopterygii</taxon>
        <taxon>Neopterygii</taxon>
        <taxon>Teleostei</taxon>
        <taxon>Protacanthopterygii</taxon>
        <taxon>Salmoniformes</taxon>
        <taxon>Salmonidae</taxon>
        <taxon>Salmoninae</taxon>
        <taxon>Hucho</taxon>
    </lineage>
</organism>
<reference evidence="1" key="3">
    <citation type="submission" date="2025-09" db="UniProtKB">
        <authorList>
            <consortium name="Ensembl"/>
        </authorList>
    </citation>
    <scope>IDENTIFICATION</scope>
</reference>
<dbReference type="Proteomes" id="UP000314982">
    <property type="component" value="Unassembled WGS sequence"/>
</dbReference>
<dbReference type="Gene3D" id="1.20.58.60">
    <property type="match status" value="1"/>
</dbReference>
<protein>
    <submittedName>
        <fullName evidence="1">Uncharacterized protein</fullName>
    </submittedName>
</protein>
<dbReference type="Ensembl" id="ENSHHUT00000028610.1">
    <property type="protein sequence ID" value="ENSHHUP00000027516.1"/>
    <property type="gene ID" value="ENSHHUG00000017450.1"/>
</dbReference>
<reference evidence="2" key="1">
    <citation type="submission" date="2018-06" db="EMBL/GenBank/DDBJ databases">
        <title>Genome assembly of Danube salmon.</title>
        <authorList>
            <person name="Macqueen D.J."/>
            <person name="Gundappa M.K."/>
        </authorList>
    </citation>
    <scope>NUCLEOTIDE SEQUENCE [LARGE SCALE GENOMIC DNA]</scope>
</reference>
<evidence type="ECO:0000313" key="1">
    <source>
        <dbReference type="Ensembl" id="ENSHHUP00000027516.1"/>
    </source>
</evidence>
<name>A0A4W5LN12_9TELE</name>
<dbReference type="GeneTree" id="ENSGT00940000155548"/>
<proteinExistence type="predicted"/>
<sequence length="119" mass="13624">MCVFQRVEKLWETIDQLYLEFAKRAAPFNNWMDGAMEDLQDMFIVHSTEEIHSLITAHDQFKATLPEADKERMATMGIQSEIVKIAQTYGIKLSGVNPYTNLSPQDITNKWEAVSTTLP</sequence>